<gene>
    <name evidence="12" type="ORF">LNINA_LOCUS11728</name>
</gene>
<dbReference type="FunFam" id="1.25.10.10:FF:000090">
    <property type="entry name" value="eIF-2-alpha kinase activator GCN1"/>
    <property type="match status" value="1"/>
</dbReference>
<keyword evidence="4" id="KW-0677">Repeat</keyword>
<dbReference type="GO" id="GO:0000226">
    <property type="term" value="P:microtubule cytoskeleton organization"/>
    <property type="evidence" value="ECO:0007669"/>
    <property type="project" value="UniProtKB-ARBA"/>
</dbReference>
<dbReference type="GO" id="GO:0019887">
    <property type="term" value="F:protein kinase regulator activity"/>
    <property type="evidence" value="ECO:0007669"/>
    <property type="project" value="TreeGrafter"/>
</dbReference>
<evidence type="ECO:0000256" key="1">
    <source>
        <dbReference type="ARBA" id="ARBA00007366"/>
    </source>
</evidence>
<dbReference type="SMART" id="SM01349">
    <property type="entry name" value="TOG"/>
    <property type="match status" value="1"/>
</dbReference>
<dbReference type="EMBL" id="CAVLEF010000156">
    <property type="protein sequence ID" value="CAK1552697.1"/>
    <property type="molecule type" value="Genomic_DNA"/>
</dbReference>
<dbReference type="Gene3D" id="1.25.10.10">
    <property type="entry name" value="Leucine-rich Repeat Variant"/>
    <property type="match status" value="8"/>
</dbReference>
<evidence type="ECO:0000313" key="12">
    <source>
        <dbReference type="EMBL" id="CAK1552697.1"/>
    </source>
</evidence>
<comment type="caution">
    <text evidence="12">The sequence shown here is derived from an EMBL/GenBank/DDBJ whole genome shotgun (WGS) entry which is preliminary data.</text>
</comment>
<keyword evidence="10" id="KW-0175">Coiled coil</keyword>
<dbReference type="SUPFAM" id="SSF53474">
    <property type="entry name" value="alpha/beta-Hydrolases"/>
    <property type="match status" value="1"/>
</dbReference>
<dbReference type="InterPro" id="IPR016024">
    <property type="entry name" value="ARM-type_fold"/>
</dbReference>
<keyword evidence="7" id="KW-0443">Lipid metabolism</keyword>
<keyword evidence="13" id="KW-1185">Reference proteome</keyword>
<dbReference type="GO" id="GO:0016042">
    <property type="term" value="P:lipid catabolic process"/>
    <property type="evidence" value="ECO:0007669"/>
    <property type="project" value="UniProtKB-KW"/>
</dbReference>
<feature type="domain" description="TOG" evidence="11">
    <location>
        <begin position="1355"/>
        <end position="1590"/>
    </location>
</feature>
<dbReference type="Pfam" id="PF24984">
    <property type="entry name" value="HEAT_EF3_GNC1"/>
    <property type="match status" value="1"/>
</dbReference>
<evidence type="ECO:0000313" key="13">
    <source>
        <dbReference type="Proteomes" id="UP001497472"/>
    </source>
</evidence>
<feature type="repeat" description="HEAT" evidence="9">
    <location>
        <begin position="2346"/>
        <end position="2383"/>
    </location>
</feature>
<sequence length="3021" mass="332354">MADTEVLKKLKDVPFRIQSSSIKERREVIEEIKDVLGSPGITEPAVRFICRILILTLHRYRDSSSQSYVKSLLSFLAINHQQWTFKNLVPLLLEISEQLRNTATSKSIAQTGLYALRWTTVLVENCIKADKDEVDYIPLVLCQSNLLAVVTAYGEKRYSEKAYIMLHTSWNAIEIEKLQKWIDVLLLQASDSGPHLCVAFSALCRHLKEISKQELILQHKGKMLESFTKSLISVKIRPNPNYIHGCSDVLHLLLATDIKETLLPALHKAMLRSPETIIEAVGVVVDNLNIQLDALAVDIGKGLIVNTHSRDEWTRSAASEALSRVARRCSALAASKTLLTAAIAEYNGASGKLTSSEDKIAVLNAVGTLSEVGVSDEDFAALLDEVITQMCRMIEAESHERTLCVALEVLHRWARRSNAHLPEKILQMYKKNLPAKSTTQAVRIAYASMVSRLVVVRGASPAQAETLKSMLLPIVDKAIQQPLQHLIVSEGICAMVSLVKLDARQELLSKPPIWNALMHADKHILLHDRLLSVAQDDVLIQVVLLCRSVLENYQSVASDKNAPVFKAFILVLLSPVKLVRTAAIQEVKALLAKEDRALLARYLIQRLNAILEEGKIFHVKEKTPPEEKPEVTGKIILDCVQALCFFRDYSKEDSAALAIDALPSCHHPLAAAINKWAWVKLVRYLRHEPRKLVAIHSNNLKNTYINGYTPTETASNVVSTLAWCNSESLGGAALAAALNALGDPEMLRVNRDEYFTYLTPPSDLYDKSVIPGNEDNKEMNLKRESKAYSYKEQLEELQLRRELEEKRRKEGRIKEVPLSAKQKEAIKVQMAKEAAIRDRLTALNSRVVNAAQLVEAVQRGSPNAICIWARRLVPAVLDGLRSPLAAPTLLQTYWHLKRAMLPQHSILAEHVARVTIRLHKPQCDLDPSWEEEDLAKATGRIIHLLNEATAGMKANKVNHFTAPGFCYVFPLLQKGLTCGATRTNESMVVDGLAVITHHASLRGESGSDGDASRDLLYPTLFPIDHMFRLLIDLIGSSSGRVAAACTVALLETAQCAARAPITQEDVNCLLAALQSPAEVVRDAGLRALGCVLERLPPFLEQEETALDLTKRLYIATFDTSEDNMKLAQDLWSSLPRADGWITEAEIEIMNLLLKEIQHPSEPVQRAAASALAALVSRAQRQECAADQVLQRLHQVYNEKLPLIPAKLDQFGHETEAAVDNWGSRRGVALALRALASCLRADIVPHAMSFFVQKSLGDRHEVVRSDMLIAAMAVVDIHGKDTLSTQLPVFEKFLDNAPKSGGYDAVRQSVVLLVGSLARHLEPTDARVKPITLRLVAALSTPSQQVQEAVSNCLPHLVTSPALEGEIPTIMNKLMKQLLTAEKYGDRKGAAYGIAGIIKGLGILSLKQLDVMGKLTEAIQEKKNYKYREGALFGFEMLCYKLGRLFEPYIVHVLPHLLLCFGDSSQYVRAAADDTAKLIMSKLSAHGVKLVLPALLQALYDDNWRTKAGSIELLGAMAYCAPKQLSSCLPSIVPKLIEVLSDSHMRVQQAAAEALKVIGSVIRNPEIQAIVPVLLQALQDPSNKTSACLQTLLDTKFVHFIDAPSLALIMPVVQRAFLDRSTETRKMAAQIIGNMYSLTDQKDLMPYLPNIIPGLKSSLLDPVPEVRSVSARALGAMVKGMGESSFEELLPWLMHTLTSESSSVDRSGAAQGLSEVVAGLGVHKLHKIMPDIIATAERTDIAPHVKDGYIMMFIYMPGAFTDEFTPYIGQIINPILKALADENEYVRETALKAGQRIVNLYAESAITLLLPELENGLFDDNWRIRYSSVQLLGDLLYRISGVSGKMSTETASEDDNFGTEHSHKAIINALGPDRRNRVLAGLYMGRSDVALMVRQAALHVWKVVVTNTPKTLREILPTLFSLLLGCLASTSYDKRQVAARTLGDLVRKIPSVSDVRVGTVNLAAKAGYEVEEHRVTTADGYILTMFRIPGDNSPPTLLMHGILDSSDTWLLRENDSLAVALANRGHDVWLGNCRGNFYSKDHVNITRENNPKDFWNFSFHELGYYDLPAMIDYILNHTGAQKVNAVGHSQGTTIFFVMAALRPEYNKKVNVLVALAPIAYLSNVSPPLSILVKIAPELIEANRLLQQHYIVGDSPSGKLLKSICLNPIYGYVVCAYGLVFPVAGSDEEEYTSSIHYEAFKYYPENVSLKSLDHFDQVSLRKQFAQYDYGALKNLKFYGQSEPPAYDLGRVVMDVALVCGRNDKISTLADVATLERALPNVIQYTELKPEKANHLDFLGERVLPEIVPILERGLRSDRADQRQGVCIGLGEILASTSRDAVLSFADGLVPTVRTALCDELPEVRMAAARTFDSLHATIGNKALDDILPPMLEALQHPDHAVADATLDGLRQIMAIKSRAVLPYLVPVLTGGSGGKADTRALSALAAAAGNALARHLPRILPALLASLRAARGTPHEAKELDHCRDALLPVTDEAGVRCIIDTLLECVRTDEGEKRRAGSALLCAFVTHTRADLSQHVGALLRGLLLLFADQDREMLQMAWEALTALTRTLDAERLLSHVSDVRQAVRFAAADVKGDLLPGFCLPKGIAPVLPLFREAILNGLPEDKENAALMLGEVIRLTSAPALHSSVVHITGPLIRILGDRFNASVKAAVLETLGLLLSKVGVMLKQFLPQLQTTFLKSLSDPNRNVRIKAGVALSQLVLIHSRADPLFVELHNGIKNTDDPAIRETMLQALRSIITGGGDKMSEQHALAVLSTLTSPALLAHPDDPPRAAVGGCLGALLHCLPAAHRDAALLHHILGGNTPSALSDDWLLQHGRSCALFVALKETPEHVYRDQFEDKVEKALLGYLASDKTPIACNGIRGMGYLLRYLIQQSRTLPQNIISQFVRSMNHSSNDVKQLMARASVVLARDGLVPSGVGVDLLRALLPALVNGTKEKNTYVRANSELALRAVLRLPHDEQHYQQCMSLLEEGGREALADVVARVLRRSVTEGREEELDCTLLT</sequence>
<dbReference type="InterPro" id="IPR000073">
    <property type="entry name" value="AB_hydrolase_1"/>
</dbReference>
<evidence type="ECO:0000256" key="5">
    <source>
        <dbReference type="ARBA" id="ARBA00022801"/>
    </source>
</evidence>
<evidence type="ECO:0000256" key="7">
    <source>
        <dbReference type="ARBA" id="ARBA00023098"/>
    </source>
</evidence>
<feature type="repeat" description="HEAT" evidence="9">
    <location>
        <begin position="1650"/>
        <end position="1688"/>
    </location>
</feature>
<reference evidence="12 13" key="1">
    <citation type="submission" date="2023-11" db="EMBL/GenBank/DDBJ databases">
        <authorList>
            <person name="Okamura Y."/>
        </authorList>
    </citation>
    <scope>NUCLEOTIDE SEQUENCE [LARGE SCALE GENOMIC DNA]</scope>
</reference>
<organism evidence="12 13">
    <name type="scientific">Leptosia nina</name>
    <dbReference type="NCBI Taxonomy" id="320188"/>
    <lineage>
        <taxon>Eukaryota</taxon>
        <taxon>Metazoa</taxon>
        <taxon>Ecdysozoa</taxon>
        <taxon>Arthropoda</taxon>
        <taxon>Hexapoda</taxon>
        <taxon>Insecta</taxon>
        <taxon>Pterygota</taxon>
        <taxon>Neoptera</taxon>
        <taxon>Endopterygota</taxon>
        <taxon>Lepidoptera</taxon>
        <taxon>Glossata</taxon>
        <taxon>Ditrysia</taxon>
        <taxon>Papilionoidea</taxon>
        <taxon>Pieridae</taxon>
        <taxon>Pierinae</taxon>
        <taxon>Leptosia</taxon>
    </lineage>
</organism>
<dbReference type="PANTHER" id="PTHR23346">
    <property type="entry name" value="TRANSLATIONAL ACTIVATOR GCN1-RELATED"/>
    <property type="match status" value="1"/>
</dbReference>
<dbReference type="GO" id="GO:0016787">
    <property type="term" value="F:hydrolase activity"/>
    <property type="evidence" value="ECO:0007669"/>
    <property type="project" value="UniProtKB-KW"/>
</dbReference>
<feature type="repeat" description="HEAT" evidence="9">
    <location>
        <begin position="1531"/>
        <end position="1568"/>
    </location>
</feature>
<dbReference type="Pfam" id="PF23271">
    <property type="entry name" value="HEAT_GCN1"/>
    <property type="match status" value="1"/>
</dbReference>
<keyword evidence="3" id="KW-0732">Signal</keyword>
<dbReference type="Pfam" id="PF24987">
    <property type="entry name" value="HEAT_EF3_N"/>
    <property type="match status" value="2"/>
</dbReference>
<dbReference type="GO" id="GO:0005829">
    <property type="term" value="C:cytosol"/>
    <property type="evidence" value="ECO:0007669"/>
    <property type="project" value="TreeGrafter"/>
</dbReference>
<dbReference type="InterPro" id="IPR056810">
    <property type="entry name" value="GNC1-like_N"/>
</dbReference>
<evidence type="ECO:0000256" key="2">
    <source>
        <dbReference type="ARBA" id="ARBA00010701"/>
    </source>
</evidence>
<dbReference type="GO" id="GO:0034198">
    <property type="term" value="P:cellular response to amino acid starvation"/>
    <property type="evidence" value="ECO:0007669"/>
    <property type="project" value="TreeGrafter"/>
</dbReference>
<evidence type="ECO:0000259" key="11">
    <source>
        <dbReference type="SMART" id="SM01349"/>
    </source>
</evidence>
<evidence type="ECO:0000256" key="4">
    <source>
        <dbReference type="ARBA" id="ARBA00022737"/>
    </source>
</evidence>
<protein>
    <recommendedName>
        <fullName evidence="11">TOG domain-containing protein</fullName>
    </recommendedName>
</protein>
<dbReference type="Pfam" id="PF24993">
    <property type="entry name" value="GNC1_N"/>
    <property type="match status" value="1"/>
</dbReference>
<evidence type="ECO:0000256" key="8">
    <source>
        <dbReference type="ARBA" id="ARBA00023180"/>
    </source>
</evidence>
<dbReference type="Gene3D" id="3.40.50.1820">
    <property type="entry name" value="alpha/beta hydrolase"/>
    <property type="match status" value="1"/>
</dbReference>
<dbReference type="PROSITE" id="PS50077">
    <property type="entry name" value="HEAT_REPEAT"/>
    <property type="match status" value="3"/>
</dbReference>
<dbReference type="InterPro" id="IPR021133">
    <property type="entry name" value="HEAT_type_2"/>
</dbReference>
<accession>A0AAV1JV11</accession>
<dbReference type="InterPro" id="IPR029058">
    <property type="entry name" value="AB_hydrolase_fold"/>
</dbReference>
<dbReference type="Pfam" id="PF25801">
    <property type="entry name" value="HEAT_GCN1_C_2"/>
    <property type="match status" value="1"/>
</dbReference>
<comment type="similarity">
    <text evidence="1">Belongs to the GCN1 family.</text>
</comment>
<feature type="coiled-coil region" evidence="10">
    <location>
        <begin position="787"/>
        <end position="814"/>
    </location>
</feature>
<keyword evidence="5" id="KW-0378">Hydrolase</keyword>
<name>A0AAV1JV11_9NEOP</name>
<dbReference type="SUPFAM" id="SSF48371">
    <property type="entry name" value="ARM repeat"/>
    <property type="match status" value="5"/>
</dbReference>
<keyword evidence="6" id="KW-0442">Lipid degradation</keyword>
<dbReference type="Proteomes" id="UP001497472">
    <property type="component" value="Unassembled WGS sequence"/>
</dbReference>
<evidence type="ECO:0000256" key="3">
    <source>
        <dbReference type="ARBA" id="ARBA00022729"/>
    </source>
</evidence>
<dbReference type="FunFam" id="3.40.50.1820:FF:000057">
    <property type="entry name" value="Lipase"/>
    <property type="match status" value="1"/>
</dbReference>
<dbReference type="PANTHER" id="PTHR23346:SF7">
    <property type="entry name" value="STALLED RIBOSOME SENSOR GCN1"/>
    <property type="match status" value="1"/>
</dbReference>
<dbReference type="GO" id="GO:0006417">
    <property type="term" value="P:regulation of translation"/>
    <property type="evidence" value="ECO:0007669"/>
    <property type="project" value="TreeGrafter"/>
</dbReference>
<keyword evidence="8" id="KW-0325">Glycoprotein</keyword>
<dbReference type="InterPro" id="IPR057546">
    <property type="entry name" value="HEAT_GCN1"/>
</dbReference>
<evidence type="ECO:0000256" key="6">
    <source>
        <dbReference type="ARBA" id="ARBA00022963"/>
    </source>
</evidence>
<comment type="similarity">
    <text evidence="2">Belongs to the AB hydrolase superfamily. Lipase family.</text>
</comment>
<evidence type="ECO:0000256" key="9">
    <source>
        <dbReference type="PROSITE-ProRule" id="PRU00103"/>
    </source>
</evidence>
<evidence type="ECO:0000256" key="10">
    <source>
        <dbReference type="SAM" id="Coils"/>
    </source>
</evidence>
<dbReference type="Pfam" id="PF00561">
    <property type="entry name" value="Abhydrolase_1"/>
    <property type="match status" value="1"/>
</dbReference>
<dbReference type="FunFam" id="1.25.10.10:FF:000096">
    <property type="entry name" value="eIF-2-alpha kinase activator gcn1"/>
    <property type="match status" value="1"/>
</dbReference>
<dbReference type="InterPro" id="IPR034085">
    <property type="entry name" value="TOG"/>
</dbReference>
<proteinExistence type="inferred from homology"/>
<dbReference type="InterPro" id="IPR011989">
    <property type="entry name" value="ARM-like"/>
</dbReference>